<evidence type="ECO:0000256" key="3">
    <source>
        <dbReference type="ARBA" id="ARBA00005174"/>
    </source>
</evidence>
<comment type="cofactor">
    <cofactor evidence="2">
        <name>Mg(2+)</name>
        <dbReference type="ChEBI" id="CHEBI:18420"/>
    </cofactor>
</comment>
<dbReference type="FunFam" id="3.30.470.20:FF:000031">
    <property type="entry name" value="Phosphoribosylamine--glycine ligase"/>
    <property type="match status" value="1"/>
</dbReference>
<comment type="catalytic activity">
    <reaction evidence="15">
        <text>5-phospho-beta-D-ribosylamine + glycine + ATP = N(1)-(5-phospho-beta-D-ribosyl)glycinamide + ADP + phosphate + H(+)</text>
        <dbReference type="Rhea" id="RHEA:17453"/>
        <dbReference type="ChEBI" id="CHEBI:15378"/>
        <dbReference type="ChEBI" id="CHEBI:30616"/>
        <dbReference type="ChEBI" id="CHEBI:43474"/>
        <dbReference type="ChEBI" id="CHEBI:57305"/>
        <dbReference type="ChEBI" id="CHEBI:58681"/>
        <dbReference type="ChEBI" id="CHEBI:143788"/>
        <dbReference type="ChEBI" id="CHEBI:456216"/>
        <dbReference type="EC" id="6.3.4.13"/>
    </reaction>
</comment>
<dbReference type="GO" id="GO:0004637">
    <property type="term" value="F:phosphoribosylamine-glycine ligase activity"/>
    <property type="evidence" value="ECO:0007669"/>
    <property type="project" value="UniProtKB-UniRule"/>
</dbReference>
<dbReference type="PANTHER" id="PTHR43472">
    <property type="entry name" value="PHOSPHORIBOSYLAMINE--GLYCINE LIGASE"/>
    <property type="match status" value="1"/>
</dbReference>
<sequence>MNVLLVGSGGREHALAWKLAQSPRLGKLWAAPGNAGIANHGECVALNVADHGEVIAFCRENEIDLVVIGPEQPLVEGLANALAQAGIKAFGPSAKAAQLEGSKGFTKDLCARAGIPTAAYARFDDAKAARAYLATQPVPVVIKADGLAAGKGVVIATTREEADAAVDMMFDGGFGAAGAEVVIEAFLEGEEASFFAITDGETVLPFGSAQDHKRVGEGDTGPNTGGMGAYSPARVLTPALEAQVMADIVLPTVKAMATEGTPYRGVLYAGLMLTADGPQLIEYNARFGDPECQVLMMRLESDLVELIDAACSGRLGEIEPKWRDEAALTVVMAAQGYPGTPTKGTVIEGLDAAAGTGAMVFHAGTARDAEGRIIANGGRVLNVTALGATVGEAQAAAYRAVDSIRWPGGFCRRDIGWREVAREGG</sequence>
<keyword evidence="11" id="KW-0464">Manganese</keyword>
<evidence type="ECO:0000256" key="11">
    <source>
        <dbReference type="ARBA" id="ARBA00023211"/>
    </source>
</evidence>
<dbReference type="GO" id="GO:0046872">
    <property type="term" value="F:metal ion binding"/>
    <property type="evidence" value="ECO:0007669"/>
    <property type="project" value="UniProtKB-KW"/>
</dbReference>
<keyword evidence="9 16" id="KW-0067">ATP-binding</keyword>
<dbReference type="STRING" id="1921510.BSL82_12260"/>
<proteinExistence type="inferred from homology"/>
<dbReference type="AlphaFoldDB" id="A0A1L3ZWH9"/>
<dbReference type="RefSeq" id="WP_072597776.1">
    <property type="nucleotide sequence ID" value="NZ_CP018221.1"/>
</dbReference>
<evidence type="ECO:0000256" key="10">
    <source>
        <dbReference type="ARBA" id="ARBA00022842"/>
    </source>
</evidence>
<evidence type="ECO:0000256" key="6">
    <source>
        <dbReference type="ARBA" id="ARBA00022723"/>
    </source>
</evidence>
<dbReference type="InterPro" id="IPR013815">
    <property type="entry name" value="ATP_grasp_subdomain_1"/>
</dbReference>
<dbReference type="SUPFAM" id="SSF52440">
    <property type="entry name" value="PreATP-grasp domain"/>
    <property type="match status" value="1"/>
</dbReference>
<keyword evidence="6" id="KW-0479">Metal-binding</keyword>
<evidence type="ECO:0000256" key="4">
    <source>
        <dbReference type="ARBA" id="ARBA00013255"/>
    </source>
</evidence>
<dbReference type="InterPro" id="IPR020561">
    <property type="entry name" value="PRibGlycinamid_synth_ATP-grasp"/>
</dbReference>
<dbReference type="PANTHER" id="PTHR43472:SF1">
    <property type="entry name" value="PHOSPHORIBOSYLAMINE--GLYCINE LIGASE, CHLOROPLASTIC"/>
    <property type="match status" value="1"/>
</dbReference>
<dbReference type="InterPro" id="IPR020559">
    <property type="entry name" value="PRibGlycinamide_synth_CS"/>
</dbReference>
<protein>
    <recommendedName>
        <fullName evidence="4 15">Phosphoribosylamine--glycine ligase</fullName>
        <ecNumber evidence="4 15">6.3.4.13</ecNumber>
    </recommendedName>
    <alternativeName>
        <fullName evidence="15">GARS</fullName>
    </alternativeName>
    <alternativeName>
        <fullName evidence="13 15">Glycinamide ribonucleotide synthetase</fullName>
    </alternativeName>
    <alternativeName>
        <fullName evidence="14 15">Phosphoribosylglycinamide synthetase</fullName>
    </alternativeName>
</protein>
<evidence type="ECO:0000256" key="9">
    <source>
        <dbReference type="ARBA" id="ARBA00022840"/>
    </source>
</evidence>
<evidence type="ECO:0000259" key="17">
    <source>
        <dbReference type="PROSITE" id="PS50975"/>
    </source>
</evidence>
<name>A0A1L3ZWH9_9SPHN</name>
<dbReference type="EMBL" id="CP018221">
    <property type="protein sequence ID" value="API59988.1"/>
    <property type="molecule type" value="Genomic_DNA"/>
</dbReference>
<dbReference type="InterPro" id="IPR020562">
    <property type="entry name" value="PRibGlycinamide_synth_N"/>
</dbReference>
<dbReference type="SUPFAM" id="SSF51246">
    <property type="entry name" value="Rudiment single hybrid motif"/>
    <property type="match status" value="1"/>
</dbReference>
<dbReference type="OrthoDB" id="9807240at2"/>
<reference evidence="19" key="1">
    <citation type="submission" date="2016-11" db="EMBL/GenBank/DDBJ databases">
        <title>Complete Genome Sequence of alachlor-degrading Sphingomonas sp. strain JJ-A5.</title>
        <authorList>
            <person name="Lee H."/>
            <person name="Ka J.-O."/>
        </authorList>
    </citation>
    <scope>NUCLEOTIDE SEQUENCE [LARGE SCALE GENOMIC DNA]</scope>
    <source>
        <strain evidence="19">JJ-A5</strain>
    </source>
</reference>
<evidence type="ECO:0000313" key="18">
    <source>
        <dbReference type="EMBL" id="API59988.1"/>
    </source>
</evidence>
<dbReference type="Gene3D" id="3.30.1490.20">
    <property type="entry name" value="ATP-grasp fold, A domain"/>
    <property type="match status" value="1"/>
</dbReference>
<dbReference type="InterPro" id="IPR020560">
    <property type="entry name" value="PRibGlycinamide_synth_C-dom"/>
</dbReference>
<keyword evidence="5 15" id="KW-0436">Ligase</keyword>
<keyword evidence="10" id="KW-0460">Magnesium</keyword>
<comment type="similarity">
    <text evidence="12 15">Belongs to the GARS family.</text>
</comment>
<dbReference type="InterPro" id="IPR000115">
    <property type="entry name" value="PRibGlycinamide_synth"/>
</dbReference>
<dbReference type="PROSITE" id="PS00184">
    <property type="entry name" value="GARS"/>
    <property type="match status" value="1"/>
</dbReference>
<dbReference type="SMART" id="SM01209">
    <property type="entry name" value="GARS_A"/>
    <property type="match status" value="1"/>
</dbReference>
<dbReference type="GO" id="GO:0009113">
    <property type="term" value="P:purine nucleobase biosynthetic process"/>
    <property type="evidence" value="ECO:0007669"/>
    <property type="project" value="InterPro"/>
</dbReference>
<evidence type="ECO:0000256" key="2">
    <source>
        <dbReference type="ARBA" id="ARBA00001946"/>
    </source>
</evidence>
<evidence type="ECO:0000256" key="16">
    <source>
        <dbReference type="PROSITE-ProRule" id="PRU00409"/>
    </source>
</evidence>
<accession>A0A1L3ZWH9</accession>
<evidence type="ECO:0000256" key="1">
    <source>
        <dbReference type="ARBA" id="ARBA00001936"/>
    </source>
</evidence>
<dbReference type="Pfam" id="PF01071">
    <property type="entry name" value="GARS_A"/>
    <property type="match status" value="1"/>
</dbReference>
<dbReference type="Pfam" id="PF02844">
    <property type="entry name" value="GARS_N"/>
    <property type="match status" value="1"/>
</dbReference>
<evidence type="ECO:0000256" key="7">
    <source>
        <dbReference type="ARBA" id="ARBA00022741"/>
    </source>
</evidence>
<dbReference type="InterPro" id="IPR016185">
    <property type="entry name" value="PreATP-grasp_dom_sf"/>
</dbReference>
<dbReference type="FunFam" id="3.40.50.20:FF:000006">
    <property type="entry name" value="Phosphoribosylamine--glycine ligase, chloroplastic"/>
    <property type="match status" value="1"/>
</dbReference>
<gene>
    <name evidence="15" type="primary">purD</name>
    <name evidence="18" type="ORF">BSL82_12260</name>
</gene>
<dbReference type="Gene3D" id="3.90.600.10">
    <property type="entry name" value="Phosphoribosylglycinamide synthetase, C-terminal domain"/>
    <property type="match status" value="1"/>
</dbReference>
<dbReference type="GO" id="GO:0005524">
    <property type="term" value="F:ATP binding"/>
    <property type="evidence" value="ECO:0007669"/>
    <property type="project" value="UniProtKB-UniRule"/>
</dbReference>
<evidence type="ECO:0000256" key="15">
    <source>
        <dbReference type="HAMAP-Rule" id="MF_00138"/>
    </source>
</evidence>
<dbReference type="GO" id="GO:0006189">
    <property type="term" value="P:'de novo' IMP biosynthetic process"/>
    <property type="evidence" value="ECO:0007669"/>
    <property type="project" value="UniProtKB-UniRule"/>
</dbReference>
<dbReference type="InterPro" id="IPR011761">
    <property type="entry name" value="ATP-grasp"/>
</dbReference>
<keyword evidence="7 16" id="KW-0547">Nucleotide-binding</keyword>
<dbReference type="Gene3D" id="3.40.50.20">
    <property type="match status" value="1"/>
</dbReference>
<dbReference type="KEGG" id="sphj:BSL82_12260"/>
<dbReference type="Proteomes" id="UP000182063">
    <property type="component" value="Chromosome"/>
</dbReference>
<dbReference type="FunFam" id="3.90.600.10:FF:000001">
    <property type="entry name" value="Trifunctional purine biosynthetic protein adenosine-3"/>
    <property type="match status" value="1"/>
</dbReference>
<dbReference type="Gene3D" id="3.30.470.20">
    <property type="entry name" value="ATP-grasp fold, B domain"/>
    <property type="match status" value="1"/>
</dbReference>
<dbReference type="NCBIfam" id="TIGR00877">
    <property type="entry name" value="purD"/>
    <property type="match status" value="1"/>
</dbReference>
<organism evidence="18 19">
    <name type="scientific">Tardibacter chloracetimidivorans</name>
    <dbReference type="NCBI Taxonomy" id="1921510"/>
    <lineage>
        <taxon>Bacteria</taxon>
        <taxon>Pseudomonadati</taxon>
        <taxon>Pseudomonadota</taxon>
        <taxon>Alphaproteobacteria</taxon>
        <taxon>Sphingomonadales</taxon>
        <taxon>Sphingomonadaceae</taxon>
        <taxon>Tardibacter</taxon>
    </lineage>
</organism>
<dbReference type="UniPathway" id="UPA00074">
    <property type="reaction ID" value="UER00125"/>
</dbReference>
<keyword evidence="19" id="KW-1185">Reference proteome</keyword>
<dbReference type="HAMAP" id="MF_00138">
    <property type="entry name" value="GARS"/>
    <property type="match status" value="1"/>
</dbReference>
<dbReference type="PROSITE" id="PS50975">
    <property type="entry name" value="ATP_GRASP"/>
    <property type="match status" value="1"/>
</dbReference>
<feature type="domain" description="ATP-grasp" evidence="17">
    <location>
        <begin position="107"/>
        <end position="312"/>
    </location>
</feature>
<evidence type="ECO:0000256" key="13">
    <source>
        <dbReference type="ARBA" id="ARBA00042242"/>
    </source>
</evidence>
<evidence type="ECO:0000256" key="14">
    <source>
        <dbReference type="ARBA" id="ARBA00042864"/>
    </source>
</evidence>
<evidence type="ECO:0000313" key="19">
    <source>
        <dbReference type="Proteomes" id="UP000182063"/>
    </source>
</evidence>
<evidence type="ECO:0000256" key="5">
    <source>
        <dbReference type="ARBA" id="ARBA00022598"/>
    </source>
</evidence>
<dbReference type="Pfam" id="PF02843">
    <property type="entry name" value="GARS_C"/>
    <property type="match status" value="1"/>
</dbReference>
<evidence type="ECO:0000256" key="8">
    <source>
        <dbReference type="ARBA" id="ARBA00022755"/>
    </source>
</evidence>
<keyword evidence="8 15" id="KW-0658">Purine biosynthesis</keyword>
<comment type="cofactor">
    <cofactor evidence="1">
        <name>Mn(2+)</name>
        <dbReference type="ChEBI" id="CHEBI:29035"/>
    </cofactor>
</comment>
<dbReference type="EC" id="6.3.4.13" evidence="4 15"/>
<comment type="pathway">
    <text evidence="3 15">Purine metabolism; IMP biosynthesis via de novo pathway; N(1)-(5-phospho-D-ribosyl)glycinamide from 5-phospho-alpha-D-ribose 1-diphosphate: step 2/2.</text>
</comment>
<dbReference type="SUPFAM" id="SSF56059">
    <property type="entry name" value="Glutathione synthetase ATP-binding domain-like"/>
    <property type="match status" value="1"/>
</dbReference>
<dbReference type="InterPro" id="IPR037123">
    <property type="entry name" value="PRibGlycinamide_synth_C_sf"/>
</dbReference>
<evidence type="ECO:0000256" key="12">
    <source>
        <dbReference type="ARBA" id="ARBA00038345"/>
    </source>
</evidence>
<dbReference type="InterPro" id="IPR011054">
    <property type="entry name" value="Rudment_hybrid_motif"/>
</dbReference>
<dbReference type="SMART" id="SM01210">
    <property type="entry name" value="GARS_C"/>
    <property type="match status" value="1"/>
</dbReference>